<feature type="non-terminal residue" evidence="2">
    <location>
        <position position="213"/>
    </location>
</feature>
<feature type="compositionally biased region" description="Basic residues" evidence="1">
    <location>
        <begin position="166"/>
        <end position="201"/>
    </location>
</feature>
<gene>
    <name evidence="2" type="ORF">AVDCRST_MAG68-3315</name>
</gene>
<dbReference type="GO" id="GO:0005524">
    <property type="term" value="F:ATP binding"/>
    <property type="evidence" value="ECO:0007669"/>
    <property type="project" value="UniProtKB-KW"/>
</dbReference>
<name>A0A6J4LZU3_9BACT</name>
<organism evidence="2">
    <name type="scientific">uncultured Gemmatimonadota bacterium</name>
    <dbReference type="NCBI Taxonomy" id="203437"/>
    <lineage>
        <taxon>Bacteria</taxon>
        <taxon>Pseudomonadati</taxon>
        <taxon>Gemmatimonadota</taxon>
        <taxon>environmental samples</taxon>
    </lineage>
</organism>
<feature type="compositionally biased region" description="Low complexity" evidence="1">
    <location>
        <begin position="97"/>
        <end position="108"/>
    </location>
</feature>
<evidence type="ECO:0000256" key="1">
    <source>
        <dbReference type="SAM" id="MobiDB-lite"/>
    </source>
</evidence>
<protein>
    <submittedName>
        <fullName evidence="2">Molybdenum transport ATP-binding protein ModC</fullName>
    </submittedName>
</protein>
<sequence>AGRPRGAPAPWLHPGRGLPGARRGARPLRPLRRGEVHDAAPGGRPGPPRRRGDPPGRARAGVARAAGVGAAARAPLRPGLPGLRPLPPPHRRRQRALRGALGRGARAPSAPPGLLPRRPPGLPLPQRALRRRNAAGGPGPRPHGRARGPPPRRALLLPRRDGPPHRPGRGAGRARRVAHPLRLRHPRPGRGRAPGRPHPVHARRDAGGGGRAL</sequence>
<accession>A0A6J4LZU3</accession>
<reference evidence="2" key="1">
    <citation type="submission" date="2020-02" db="EMBL/GenBank/DDBJ databases">
        <authorList>
            <person name="Meier V. D."/>
        </authorList>
    </citation>
    <scope>NUCLEOTIDE SEQUENCE</scope>
    <source>
        <strain evidence="2">AVDCRST_MAG68</strain>
    </source>
</reference>
<feature type="compositionally biased region" description="Low complexity" evidence="1">
    <location>
        <begin position="57"/>
        <end position="83"/>
    </location>
</feature>
<dbReference type="AlphaFoldDB" id="A0A6J4LZU3"/>
<keyword evidence="2" id="KW-0067">ATP-binding</keyword>
<keyword evidence="2" id="KW-0547">Nucleotide-binding</keyword>
<feature type="compositionally biased region" description="Pro residues" evidence="1">
    <location>
        <begin position="109"/>
        <end position="123"/>
    </location>
</feature>
<feature type="non-terminal residue" evidence="2">
    <location>
        <position position="1"/>
    </location>
</feature>
<dbReference type="EMBL" id="CADCTW010000159">
    <property type="protein sequence ID" value="CAA9345932.1"/>
    <property type="molecule type" value="Genomic_DNA"/>
</dbReference>
<proteinExistence type="predicted"/>
<evidence type="ECO:0000313" key="2">
    <source>
        <dbReference type="EMBL" id="CAA9345932.1"/>
    </source>
</evidence>
<feature type="region of interest" description="Disordered" evidence="1">
    <location>
        <begin position="1"/>
        <end position="213"/>
    </location>
</feature>